<comment type="caution">
    <text evidence="1">The sequence shown here is derived from an EMBL/GenBank/DDBJ whole genome shotgun (WGS) entry which is preliminary data.</text>
</comment>
<evidence type="ECO:0000313" key="1">
    <source>
        <dbReference type="EMBL" id="KAJ3500740.1"/>
    </source>
</evidence>
<protein>
    <submittedName>
        <fullName evidence="1">Uncharacterized protein</fullName>
    </submittedName>
</protein>
<dbReference type="Proteomes" id="UP001148629">
    <property type="component" value="Unassembled WGS sequence"/>
</dbReference>
<proteinExistence type="predicted"/>
<accession>A0ACC1R9K1</accession>
<keyword evidence="2" id="KW-1185">Reference proteome</keyword>
<name>A0ACC1R9K1_9HYPO</name>
<organism evidence="1 2">
    <name type="scientific">Fusarium decemcellulare</name>
    <dbReference type="NCBI Taxonomy" id="57161"/>
    <lineage>
        <taxon>Eukaryota</taxon>
        <taxon>Fungi</taxon>
        <taxon>Dikarya</taxon>
        <taxon>Ascomycota</taxon>
        <taxon>Pezizomycotina</taxon>
        <taxon>Sordariomycetes</taxon>
        <taxon>Hypocreomycetidae</taxon>
        <taxon>Hypocreales</taxon>
        <taxon>Nectriaceae</taxon>
        <taxon>Fusarium</taxon>
        <taxon>Fusarium decemcellulare species complex</taxon>
    </lineage>
</organism>
<dbReference type="EMBL" id="JANRMS010005817">
    <property type="protein sequence ID" value="KAJ3500740.1"/>
    <property type="molecule type" value="Genomic_DNA"/>
</dbReference>
<evidence type="ECO:0000313" key="2">
    <source>
        <dbReference type="Proteomes" id="UP001148629"/>
    </source>
</evidence>
<sequence length="183" mass="20061">MASFPLAGFDGYTSRTFSFKSTPDGDINVDVVYPEDSDGSPSTVLLHYHGGFLIIGDRYSFLPYWLVHACASRKWIFVTPEYRLIPETTAHSSVDDAVDAYNWVRSSLPDLIGRPVGSVLLAGSSAGGYLALTTAVAVTQKPSALLLIYGMLDPTGSRYLTPGKRRFLPTLLLRTRLKIPDKD</sequence>
<gene>
    <name evidence="1" type="ORF">NM208_g17081</name>
</gene>
<reference evidence="1" key="1">
    <citation type="submission" date="2022-08" db="EMBL/GenBank/DDBJ databases">
        <title>Genome Sequence of Fusarium decemcellulare.</title>
        <authorList>
            <person name="Buettner E."/>
        </authorList>
    </citation>
    <scope>NUCLEOTIDE SEQUENCE</scope>
    <source>
        <strain evidence="1">Babe19</strain>
    </source>
</reference>